<organism evidence="2 3">
    <name type="scientific">Streptomyces carpinensis</name>
    <dbReference type="NCBI Taxonomy" id="66369"/>
    <lineage>
        <taxon>Bacteria</taxon>
        <taxon>Bacillati</taxon>
        <taxon>Actinomycetota</taxon>
        <taxon>Actinomycetes</taxon>
        <taxon>Kitasatosporales</taxon>
        <taxon>Streptomycetaceae</taxon>
        <taxon>Streptomyces</taxon>
    </lineage>
</organism>
<evidence type="ECO:0000256" key="1">
    <source>
        <dbReference type="SAM" id="Phobius"/>
    </source>
</evidence>
<feature type="transmembrane region" description="Helical" evidence="1">
    <location>
        <begin position="44"/>
        <end position="63"/>
    </location>
</feature>
<protein>
    <recommendedName>
        <fullName evidence="4">Integral membrane protein</fullName>
    </recommendedName>
</protein>
<evidence type="ECO:0008006" key="4">
    <source>
        <dbReference type="Google" id="ProtNLM"/>
    </source>
</evidence>
<evidence type="ECO:0000313" key="2">
    <source>
        <dbReference type="EMBL" id="MER6979837.1"/>
    </source>
</evidence>
<name>A0ABV1W888_9ACTN</name>
<sequence>MDIAALITWVITALGGFYMLGTWIQHGGIRQQQSGTSRLPAPVVFGHLALAALGLVVWIIYAVTDENALAWTAFGLLLPVALLGFVMLARWIPVHRDRATAAAAPAAATASGAVGAVPAERHFPLPVVLAHGLFAVVTLVLVLLTALGIGGS</sequence>
<evidence type="ECO:0000313" key="3">
    <source>
        <dbReference type="Proteomes" id="UP001458415"/>
    </source>
</evidence>
<dbReference type="Proteomes" id="UP001458415">
    <property type="component" value="Unassembled WGS sequence"/>
</dbReference>
<keyword evidence="1" id="KW-1133">Transmembrane helix</keyword>
<feature type="transmembrane region" description="Helical" evidence="1">
    <location>
        <begin position="69"/>
        <end position="89"/>
    </location>
</feature>
<proteinExistence type="predicted"/>
<feature type="transmembrane region" description="Helical" evidence="1">
    <location>
        <begin position="6"/>
        <end position="24"/>
    </location>
</feature>
<feature type="transmembrane region" description="Helical" evidence="1">
    <location>
        <begin position="125"/>
        <end position="149"/>
    </location>
</feature>
<reference evidence="2 3" key="1">
    <citation type="submission" date="2024-06" db="EMBL/GenBank/DDBJ databases">
        <title>The Natural Products Discovery Center: Release of the First 8490 Sequenced Strains for Exploring Actinobacteria Biosynthetic Diversity.</title>
        <authorList>
            <person name="Kalkreuter E."/>
            <person name="Kautsar S.A."/>
            <person name="Yang D."/>
            <person name="Bader C.D."/>
            <person name="Teijaro C.N."/>
            <person name="Fluegel L."/>
            <person name="Davis C.M."/>
            <person name="Simpson J.R."/>
            <person name="Lauterbach L."/>
            <person name="Steele A.D."/>
            <person name="Gui C."/>
            <person name="Meng S."/>
            <person name="Li G."/>
            <person name="Viehrig K."/>
            <person name="Ye F."/>
            <person name="Su P."/>
            <person name="Kiefer A.F."/>
            <person name="Nichols A."/>
            <person name="Cepeda A.J."/>
            <person name="Yan W."/>
            <person name="Fan B."/>
            <person name="Jiang Y."/>
            <person name="Adhikari A."/>
            <person name="Zheng C.-J."/>
            <person name="Schuster L."/>
            <person name="Cowan T.M."/>
            <person name="Smanski M.J."/>
            <person name="Chevrette M.G."/>
            <person name="De Carvalho L.P.S."/>
            <person name="Shen B."/>
        </authorList>
    </citation>
    <scope>NUCLEOTIDE SEQUENCE [LARGE SCALE GENOMIC DNA]</scope>
    <source>
        <strain evidence="2 3">NPDC000634</strain>
    </source>
</reference>
<dbReference type="EMBL" id="JBEPCU010000441">
    <property type="protein sequence ID" value="MER6979837.1"/>
    <property type="molecule type" value="Genomic_DNA"/>
</dbReference>
<comment type="caution">
    <text evidence="2">The sequence shown here is derived from an EMBL/GenBank/DDBJ whole genome shotgun (WGS) entry which is preliminary data.</text>
</comment>
<keyword evidence="1" id="KW-0812">Transmembrane</keyword>
<dbReference type="RefSeq" id="WP_086728121.1">
    <property type="nucleotide sequence ID" value="NZ_MUBM01000216.1"/>
</dbReference>
<gene>
    <name evidence="2" type="ORF">ABT317_23415</name>
</gene>
<keyword evidence="3" id="KW-1185">Reference proteome</keyword>
<accession>A0ABV1W888</accession>
<keyword evidence="1" id="KW-0472">Membrane</keyword>